<organism evidence="3 4">
    <name type="scientific">Rhizorhabdus dicambivorans</name>
    <dbReference type="NCBI Taxonomy" id="1850238"/>
    <lineage>
        <taxon>Bacteria</taxon>
        <taxon>Pseudomonadati</taxon>
        <taxon>Pseudomonadota</taxon>
        <taxon>Alphaproteobacteria</taxon>
        <taxon>Sphingomonadales</taxon>
        <taxon>Sphingomonadaceae</taxon>
        <taxon>Rhizorhabdus</taxon>
    </lineage>
</organism>
<evidence type="ECO:0000259" key="2">
    <source>
        <dbReference type="Pfam" id="PF07885"/>
    </source>
</evidence>
<keyword evidence="1" id="KW-0472">Membrane</keyword>
<sequence>MTLSTQLALASLIVAAMVLFHLLGLAALLALLRRHRRATSPARDMAMSVLVVMTVAFGLFALHTCEIWGWAAVYRGLAIFAGWEEALYFSTTTYVTIGYGDVVLPHGTRILGAIEGANGIILLGWSTAFFFNIVDRMKLLERQLEDEAERYRA</sequence>
<feature type="transmembrane region" description="Helical" evidence="1">
    <location>
        <begin position="6"/>
        <end position="32"/>
    </location>
</feature>
<dbReference type="RefSeq" id="WP_066964017.1">
    <property type="nucleotide sequence ID" value="NZ_CP023449.1"/>
</dbReference>
<feature type="transmembrane region" description="Helical" evidence="1">
    <location>
        <begin position="44"/>
        <end position="62"/>
    </location>
</feature>
<feature type="domain" description="Potassium channel" evidence="2">
    <location>
        <begin position="81"/>
        <end position="134"/>
    </location>
</feature>
<evidence type="ECO:0000313" key="3">
    <source>
        <dbReference type="EMBL" id="PCE41481.1"/>
    </source>
</evidence>
<dbReference type="Pfam" id="PF07885">
    <property type="entry name" value="Ion_trans_2"/>
    <property type="match status" value="1"/>
</dbReference>
<dbReference type="Gene3D" id="1.10.287.70">
    <property type="match status" value="1"/>
</dbReference>
<gene>
    <name evidence="3" type="ORF">COO09_14380</name>
</gene>
<feature type="transmembrane region" description="Helical" evidence="1">
    <location>
        <begin position="110"/>
        <end position="134"/>
    </location>
</feature>
<dbReference type="AlphaFoldDB" id="A0A2A4FVR4"/>
<keyword evidence="3" id="KW-0406">Ion transport</keyword>
<dbReference type="GO" id="GO:0034220">
    <property type="term" value="P:monoatomic ion transmembrane transport"/>
    <property type="evidence" value="ECO:0007669"/>
    <property type="project" value="UniProtKB-KW"/>
</dbReference>
<protein>
    <submittedName>
        <fullName evidence="3">K+ channel TrkA-N</fullName>
    </submittedName>
</protein>
<keyword evidence="3" id="KW-0407">Ion channel</keyword>
<dbReference type="EMBL" id="NWUF01000014">
    <property type="protein sequence ID" value="PCE41481.1"/>
    <property type="molecule type" value="Genomic_DNA"/>
</dbReference>
<dbReference type="InterPro" id="IPR013099">
    <property type="entry name" value="K_chnl_dom"/>
</dbReference>
<dbReference type="KEGG" id="rdi:CMV14_05280"/>
<keyword evidence="1" id="KW-0812">Transmembrane</keyword>
<evidence type="ECO:0000313" key="4">
    <source>
        <dbReference type="Proteomes" id="UP000218934"/>
    </source>
</evidence>
<proteinExistence type="predicted"/>
<dbReference type="SUPFAM" id="SSF81324">
    <property type="entry name" value="Voltage-gated potassium channels"/>
    <property type="match status" value="1"/>
</dbReference>
<dbReference type="Proteomes" id="UP000218934">
    <property type="component" value="Unassembled WGS sequence"/>
</dbReference>
<reference evidence="3 4" key="1">
    <citation type="submission" date="2017-09" db="EMBL/GenBank/DDBJ databases">
        <title>The Catabolism of 3,6-Dichlorosalicylic acid is Initiated by the Cytochrome P450 Monooxygenase DsmABC in Rhizorhabdus dicambivorans Ndbn-20.</title>
        <authorList>
            <person name="Na L."/>
        </authorList>
    </citation>
    <scope>NUCLEOTIDE SEQUENCE [LARGE SCALE GENOMIC DNA]</scope>
    <source>
        <strain evidence="3 4">Ndbn-20m</strain>
    </source>
</reference>
<keyword evidence="1" id="KW-1133">Transmembrane helix</keyword>
<name>A0A2A4FVR4_9SPHN</name>
<comment type="caution">
    <text evidence="3">The sequence shown here is derived from an EMBL/GenBank/DDBJ whole genome shotgun (WGS) entry which is preliminary data.</text>
</comment>
<dbReference type="OrthoDB" id="2974133at2"/>
<accession>A0A2A4FVR4</accession>
<keyword evidence="4" id="KW-1185">Reference proteome</keyword>
<evidence type="ECO:0000256" key="1">
    <source>
        <dbReference type="SAM" id="Phobius"/>
    </source>
</evidence>
<keyword evidence="3" id="KW-0813">Transport</keyword>